<gene>
    <name evidence="2" type="primary">pabB</name>
    <name evidence="2" type="ORF">AAIA72_04885</name>
</gene>
<organism evidence="2">
    <name type="scientific">Thermohahella caldifontis</name>
    <dbReference type="NCBI Taxonomy" id="3142973"/>
    <lineage>
        <taxon>Bacteria</taxon>
        <taxon>Pseudomonadati</taxon>
        <taxon>Pseudomonadota</taxon>
        <taxon>Gammaproteobacteria</taxon>
        <taxon>Oceanospirillales</taxon>
        <taxon>Hahellaceae</taxon>
        <taxon>Thermohahella</taxon>
    </lineage>
</organism>
<dbReference type="KEGG" id="tcd:AAIA72_04885"/>
<dbReference type="InterPro" id="IPR015890">
    <property type="entry name" value="Chorismate_C"/>
</dbReference>
<dbReference type="PANTHER" id="PTHR11236:SF50">
    <property type="entry name" value="AMINODEOXYCHORISMATE SYNTHASE COMPONENT 1"/>
    <property type="match status" value="1"/>
</dbReference>
<sequence>MAARTSGEAGLSVWLTCPAPDGPYEPFNQLFTRPEWVLTAGQQKTCTLTLHGEQIRLKAHWRAVAEYLRTLTGHWLAGYLSYSLAEQQILGPDPRPADALPGLVIGGFRSPSDQVPEPDARASAFRLSAPFQPLWERPDYVAAFERVQHYILAGDCYQINLTQALQAPYQGDPLTLFRALVGRFRAPFSGYVQFNGQAVLSFSPERFLRIEKDQVETRPIKGTRPRRADPLADHQEARALLASEKDRAENLMIVDLLRNDLGRFCVPGSIRVPALFALERYSNVHHLVSTVTGTLREAVTPLAVLEGCSPGGSITGAPKIRAMQIIRELEPLPRGVYCGSLFYLSPEGVLDSSIAIRTLTTDGRHIRVWGGGGVVADSAADPEFEESMTKIRHLIEAIEAFGTGAA</sequence>
<dbReference type="EC" id="2.6.1.85" evidence="2"/>
<keyword evidence="2" id="KW-0032">Aminotransferase</keyword>
<dbReference type="RefSeq" id="WP_369602303.1">
    <property type="nucleotide sequence ID" value="NZ_CP154858.1"/>
</dbReference>
<dbReference type="InterPro" id="IPR005801">
    <property type="entry name" value="ADC_synthase"/>
</dbReference>
<dbReference type="AlphaFoldDB" id="A0AB39UZC4"/>
<accession>A0AB39UZC4</accession>
<dbReference type="GO" id="GO:0009396">
    <property type="term" value="P:folic acid-containing compound biosynthetic process"/>
    <property type="evidence" value="ECO:0007669"/>
    <property type="project" value="InterPro"/>
</dbReference>
<evidence type="ECO:0000313" key="2">
    <source>
        <dbReference type="EMBL" id="XDT73309.1"/>
    </source>
</evidence>
<dbReference type="NCBIfam" id="TIGR00553">
    <property type="entry name" value="pabB"/>
    <property type="match status" value="1"/>
</dbReference>
<dbReference type="Pfam" id="PF00425">
    <property type="entry name" value="Chorismate_bind"/>
    <property type="match status" value="1"/>
</dbReference>
<dbReference type="PRINTS" id="PR00095">
    <property type="entry name" value="ANTSNTHASEI"/>
</dbReference>
<dbReference type="InterPro" id="IPR019999">
    <property type="entry name" value="Anth_synth_I-like"/>
</dbReference>
<reference evidence="2" key="1">
    <citation type="submission" date="2024-05" db="EMBL/GenBank/DDBJ databases">
        <title>Genome sequencing of novel strain.</title>
        <authorList>
            <person name="Ganbat D."/>
            <person name="Ganbat S."/>
            <person name="Lee S.-J."/>
        </authorList>
    </citation>
    <scope>NUCLEOTIDE SEQUENCE</scope>
    <source>
        <strain evidence="2">SMD15-11</strain>
    </source>
</reference>
<dbReference type="Gene3D" id="3.60.120.10">
    <property type="entry name" value="Anthranilate synthase"/>
    <property type="match status" value="1"/>
</dbReference>
<dbReference type="InterPro" id="IPR005802">
    <property type="entry name" value="ADC_synth_comp_1"/>
</dbReference>
<keyword evidence="2" id="KW-0808">Transferase</keyword>
<evidence type="ECO:0000259" key="1">
    <source>
        <dbReference type="Pfam" id="PF00425"/>
    </source>
</evidence>
<dbReference type="GO" id="GO:0046820">
    <property type="term" value="F:4-amino-4-deoxychorismate synthase activity"/>
    <property type="evidence" value="ECO:0007669"/>
    <property type="project" value="UniProtKB-EC"/>
</dbReference>
<dbReference type="EMBL" id="CP154858">
    <property type="protein sequence ID" value="XDT73309.1"/>
    <property type="molecule type" value="Genomic_DNA"/>
</dbReference>
<name>A0AB39UZC4_9GAMM</name>
<dbReference type="GO" id="GO:0000162">
    <property type="term" value="P:L-tryptophan biosynthetic process"/>
    <property type="evidence" value="ECO:0007669"/>
    <property type="project" value="TreeGrafter"/>
</dbReference>
<dbReference type="PANTHER" id="PTHR11236">
    <property type="entry name" value="AMINOBENZOATE/ANTHRANILATE SYNTHASE"/>
    <property type="match status" value="1"/>
</dbReference>
<proteinExistence type="predicted"/>
<dbReference type="SUPFAM" id="SSF56322">
    <property type="entry name" value="ADC synthase"/>
    <property type="match status" value="1"/>
</dbReference>
<feature type="domain" description="Chorismate-utilising enzyme C-terminal" evidence="1">
    <location>
        <begin position="137"/>
        <end position="390"/>
    </location>
</feature>
<protein>
    <submittedName>
        <fullName evidence="2">Aminodeoxychorismate synthase component I</fullName>
        <ecNumber evidence="2">2.6.1.85</ecNumber>
    </submittedName>
</protein>